<name>A0A1F7S361_9BACT</name>
<proteinExistence type="predicted"/>
<accession>A0A1F7S361</accession>
<evidence type="ECO:0000313" key="1">
    <source>
        <dbReference type="EMBL" id="OGL48151.1"/>
    </source>
</evidence>
<dbReference type="AlphaFoldDB" id="A0A1F7S361"/>
<dbReference type="SUPFAM" id="SSF143011">
    <property type="entry name" value="RelE-like"/>
    <property type="match status" value="1"/>
</dbReference>
<gene>
    <name evidence="1" type="ORF">A2161_12840</name>
</gene>
<dbReference type="EMBL" id="MGDD01000044">
    <property type="protein sequence ID" value="OGL48151.1"/>
    <property type="molecule type" value="Genomic_DNA"/>
</dbReference>
<evidence type="ECO:0000313" key="2">
    <source>
        <dbReference type="Proteomes" id="UP000179266"/>
    </source>
</evidence>
<comment type="caution">
    <text evidence="1">The sequence shown here is derived from an EMBL/GenBank/DDBJ whole genome shotgun (WGS) entry which is preliminary data.</text>
</comment>
<evidence type="ECO:0008006" key="3">
    <source>
        <dbReference type="Google" id="ProtNLM"/>
    </source>
</evidence>
<reference evidence="1 2" key="1">
    <citation type="journal article" date="2016" name="Nat. Commun.">
        <title>Thousands of microbial genomes shed light on interconnected biogeochemical processes in an aquifer system.</title>
        <authorList>
            <person name="Anantharaman K."/>
            <person name="Brown C.T."/>
            <person name="Hug L.A."/>
            <person name="Sharon I."/>
            <person name="Castelle C.J."/>
            <person name="Probst A.J."/>
            <person name="Thomas B.C."/>
            <person name="Singh A."/>
            <person name="Wilkins M.J."/>
            <person name="Karaoz U."/>
            <person name="Brodie E.L."/>
            <person name="Williams K.H."/>
            <person name="Hubbard S.S."/>
            <person name="Banfield J.F."/>
        </authorList>
    </citation>
    <scope>NUCLEOTIDE SEQUENCE [LARGE SCALE GENOMIC DNA]</scope>
</reference>
<sequence>MNKYQIFETDESVRKLEKITLRDRNFIQNKLTGYIYPQIRLEPSFGKNIKKQKGYSPDTWRYRLGKFRIFYTIDLENSII</sequence>
<protein>
    <recommendedName>
        <fullName evidence="3">Plasmid stabilization protein</fullName>
    </recommendedName>
</protein>
<dbReference type="Gene3D" id="3.30.2310.20">
    <property type="entry name" value="RelE-like"/>
    <property type="match status" value="1"/>
</dbReference>
<dbReference type="InterPro" id="IPR035093">
    <property type="entry name" value="RelE/ParE_toxin_dom_sf"/>
</dbReference>
<organism evidence="1 2">
    <name type="scientific">Candidatus Schekmanbacteria bacterium RBG_13_48_7</name>
    <dbReference type="NCBI Taxonomy" id="1817878"/>
    <lineage>
        <taxon>Bacteria</taxon>
        <taxon>Candidatus Schekmaniibacteriota</taxon>
    </lineage>
</organism>
<dbReference type="Proteomes" id="UP000179266">
    <property type="component" value="Unassembled WGS sequence"/>
</dbReference>